<dbReference type="InterPro" id="IPR000073">
    <property type="entry name" value="AB_hydrolase_1"/>
</dbReference>
<dbReference type="InterPro" id="IPR016032">
    <property type="entry name" value="Sig_transdc_resp-reg_C-effctor"/>
</dbReference>
<sequence length="533" mass="58883">MTTAPAQKLLFLYECVTEQEHIEKLIKLIGDWLRCDADTVISIPELERHSQIALSAVRAQMDALQQENAPEMACVEIAIGASSGGPSLVGQLEPHLGGQPDAEGQTRLMGWLNETEDFLLIPVWAEDEDSSLRLLQRIERPDGEMAVRIWQDSYGITPAIERLLKDNLKISDSEIQVLRAMGRGGKVAEIAVALGKSVETVRSQIKSLSNKMGVSGQTRVAAELNKIQRSLDSVAERKRSTPKAENSLTLSDGRLVQYSVRGKVGGTPVLFFHCSVHGRHLPRSIDPALRAAGLRVIAPSRAGFGGSDMRRKDRADPLHDTVEDYAEFINQLRIGRCYLLAHGSGFAHAFAFALQYPELSRRLVTLDGIPPASDGDGDSMYRGLFRDLMLTMKTAPQTFDFIANLVNLRLMSFADPDKRIRRHIIYPDVDLEALESPEGLEAATLNVRDVMANLLEPAYREARAYTRDWAEVGLGSNLPPVISMIHTTNNPFVTEDGAKQFATRAKARLQTGGSTYPLFEAQIDQIIGEYARP</sequence>
<dbReference type="Pfam" id="PF00196">
    <property type="entry name" value="GerE"/>
    <property type="match status" value="1"/>
</dbReference>
<dbReference type="Proteomes" id="UP000318590">
    <property type="component" value="Unassembled WGS sequence"/>
</dbReference>
<dbReference type="GO" id="GO:0016787">
    <property type="term" value="F:hydrolase activity"/>
    <property type="evidence" value="ECO:0007669"/>
    <property type="project" value="UniProtKB-KW"/>
</dbReference>
<reference evidence="2 3" key="1">
    <citation type="submission" date="2019-06" db="EMBL/GenBank/DDBJ databases">
        <title>Paenimaribius caenipelagi gen. nov., sp. nov., isolated from a tidal flat.</title>
        <authorList>
            <person name="Yoon J.-H."/>
        </authorList>
    </citation>
    <scope>NUCLEOTIDE SEQUENCE [LARGE SCALE GENOMIC DNA]</scope>
    <source>
        <strain evidence="2 3">JBTF-M29</strain>
    </source>
</reference>
<dbReference type="GO" id="GO:0003677">
    <property type="term" value="F:DNA binding"/>
    <property type="evidence" value="ECO:0007669"/>
    <property type="project" value="InterPro"/>
</dbReference>
<protein>
    <submittedName>
        <fullName evidence="2">Alpha/beta fold hydrolase</fullName>
    </submittedName>
</protein>
<evidence type="ECO:0000259" key="1">
    <source>
        <dbReference type="SMART" id="SM00421"/>
    </source>
</evidence>
<accession>A0A547PQD3</accession>
<proteinExistence type="predicted"/>
<comment type="caution">
    <text evidence="2">The sequence shown here is derived from an EMBL/GenBank/DDBJ whole genome shotgun (WGS) entry which is preliminary data.</text>
</comment>
<gene>
    <name evidence="2" type="ORF">FEV53_14485</name>
</gene>
<name>A0A547PQD3_9RHOB</name>
<dbReference type="SMART" id="SM00421">
    <property type="entry name" value="HTH_LUXR"/>
    <property type="match status" value="1"/>
</dbReference>
<dbReference type="SUPFAM" id="SSF53474">
    <property type="entry name" value="alpha/beta-Hydrolases"/>
    <property type="match status" value="1"/>
</dbReference>
<dbReference type="AlphaFoldDB" id="A0A547PQD3"/>
<dbReference type="InterPro" id="IPR036388">
    <property type="entry name" value="WH-like_DNA-bd_sf"/>
</dbReference>
<dbReference type="InterPro" id="IPR000792">
    <property type="entry name" value="Tscrpt_reg_LuxR_C"/>
</dbReference>
<keyword evidence="2" id="KW-0378">Hydrolase</keyword>
<dbReference type="RefSeq" id="WP_142835532.1">
    <property type="nucleotide sequence ID" value="NZ_VFSV01000030.1"/>
</dbReference>
<dbReference type="PANTHER" id="PTHR43194:SF2">
    <property type="entry name" value="PEROXISOMAL MEMBRANE PROTEIN LPX1"/>
    <property type="match status" value="1"/>
</dbReference>
<dbReference type="Pfam" id="PF00561">
    <property type="entry name" value="Abhydrolase_1"/>
    <property type="match status" value="1"/>
</dbReference>
<dbReference type="Gene3D" id="1.10.10.10">
    <property type="entry name" value="Winged helix-like DNA-binding domain superfamily/Winged helix DNA-binding domain"/>
    <property type="match status" value="1"/>
</dbReference>
<dbReference type="Gene3D" id="3.40.50.1820">
    <property type="entry name" value="alpha/beta hydrolase"/>
    <property type="match status" value="1"/>
</dbReference>
<evidence type="ECO:0000313" key="3">
    <source>
        <dbReference type="Proteomes" id="UP000318590"/>
    </source>
</evidence>
<dbReference type="OrthoDB" id="8107794at2"/>
<dbReference type="EMBL" id="VFSV01000030">
    <property type="protein sequence ID" value="TRD16254.1"/>
    <property type="molecule type" value="Genomic_DNA"/>
</dbReference>
<dbReference type="GO" id="GO:0006355">
    <property type="term" value="P:regulation of DNA-templated transcription"/>
    <property type="evidence" value="ECO:0007669"/>
    <property type="project" value="InterPro"/>
</dbReference>
<feature type="domain" description="HTH luxR-type" evidence="1">
    <location>
        <begin position="167"/>
        <end position="224"/>
    </location>
</feature>
<organism evidence="2 3">
    <name type="scientific">Palleronia caenipelagi</name>
    <dbReference type="NCBI Taxonomy" id="2489174"/>
    <lineage>
        <taxon>Bacteria</taxon>
        <taxon>Pseudomonadati</taxon>
        <taxon>Pseudomonadota</taxon>
        <taxon>Alphaproteobacteria</taxon>
        <taxon>Rhodobacterales</taxon>
        <taxon>Roseobacteraceae</taxon>
        <taxon>Palleronia</taxon>
    </lineage>
</organism>
<dbReference type="InterPro" id="IPR029058">
    <property type="entry name" value="AB_hydrolase_fold"/>
</dbReference>
<dbReference type="PANTHER" id="PTHR43194">
    <property type="entry name" value="HYDROLASE ALPHA/BETA FOLD FAMILY"/>
    <property type="match status" value="1"/>
</dbReference>
<evidence type="ECO:0000313" key="2">
    <source>
        <dbReference type="EMBL" id="TRD16254.1"/>
    </source>
</evidence>
<dbReference type="InterPro" id="IPR050228">
    <property type="entry name" value="Carboxylesterase_BioH"/>
</dbReference>
<dbReference type="SUPFAM" id="SSF46894">
    <property type="entry name" value="C-terminal effector domain of the bipartite response regulators"/>
    <property type="match status" value="1"/>
</dbReference>
<keyword evidence="3" id="KW-1185">Reference proteome</keyword>